<dbReference type="GO" id="GO:0003677">
    <property type="term" value="F:DNA binding"/>
    <property type="evidence" value="ECO:0007669"/>
    <property type="project" value="UniProtKB-KW"/>
</dbReference>
<evidence type="ECO:0000256" key="2">
    <source>
        <dbReference type="ARBA" id="ARBA00022745"/>
    </source>
</evidence>
<evidence type="ECO:0000259" key="7">
    <source>
        <dbReference type="PROSITE" id="PS51032"/>
    </source>
</evidence>
<dbReference type="PROSITE" id="PS51032">
    <property type="entry name" value="AP2_ERF"/>
    <property type="match status" value="2"/>
</dbReference>
<keyword evidence="3" id="KW-0805">Transcription regulation</keyword>
<keyword evidence="4" id="KW-0238">DNA-binding</keyword>
<feature type="domain" description="AP2/ERF" evidence="7">
    <location>
        <begin position="82"/>
        <end position="142"/>
    </location>
</feature>
<organism evidence="8 9">
    <name type="scientific">Actinidia chinensis var. chinensis</name>
    <name type="common">Chinese soft-hair kiwi</name>
    <dbReference type="NCBI Taxonomy" id="1590841"/>
    <lineage>
        <taxon>Eukaryota</taxon>
        <taxon>Viridiplantae</taxon>
        <taxon>Streptophyta</taxon>
        <taxon>Embryophyta</taxon>
        <taxon>Tracheophyta</taxon>
        <taxon>Spermatophyta</taxon>
        <taxon>Magnoliopsida</taxon>
        <taxon>eudicotyledons</taxon>
        <taxon>Gunneridae</taxon>
        <taxon>Pentapetalae</taxon>
        <taxon>asterids</taxon>
        <taxon>Ericales</taxon>
        <taxon>Actinidiaceae</taxon>
        <taxon>Actinidia</taxon>
    </lineage>
</organism>
<dbReference type="Proteomes" id="UP000241394">
    <property type="component" value="Chromosome LG17"/>
</dbReference>
<dbReference type="Gramene" id="PSS05695">
    <property type="protein sequence ID" value="PSS05695"/>
    <property type="gene ID" value="CEY00_Acc18964"/>
</dbReference>
<dbReference type="PANTHER" id="PTHR31677">
    <property type="entry name" value="AP2 DOMAIN CLASS TRANSCRIPTION FACTOR"/>
    <property type="match status" value="1"/>
</dbReference>
<keyword evidence="2" id="KW-0936">Ethylene signaling pathway</keyword>
<dbReference type="EMBL" id="NKQK01000017">
    <property type="protein sequence ID" value="PSS05695.1"/>
    <property type="molecule type" value="Genomic_DNA"/>
</dbReference>
<dbReference type="InterPro" id="IPR001471">
    <property type="entry name" value="AP2/ERF_dom"/>
</dbReference>
<protein>
    <submittedName>
        <fullName evidence="8">Ethylene-responsive transcription factor 4 like</fullName>
    </submittedName>
</protein>
<dbReference type="Pfam" id="PF00847">
    <property type="entry name" value="AP2"/>
    <property type="match status" value="1"/>
</dbReference>
<dbReference type="GO" id="GO:0005634">
    <property type="term" value="C:nucleus"/>
    <property type="evidence" value="ECO:0007669"/>
    <property type="project" value="UniProtKB-SubCell"/>
</dbReference>
<evidence type="ECO:0000256" key="4">
    <source>
        <dbReference type="ARBA" id="ARBA00023125"/>
    </source>
</evidence>
<gene>
    <name evidence="8" type="ORF">CEY00_Acc18964</name>
</gene>
<accession>A0A2R6QC62</accession>
<reference evidence="8 9" key="1">
    <citation type="submission" date="2017-07" db="EMBL/GenBank/DDBJ databases">
        <title>An improved, manually edited Actinidia chinensis var. chinensis (kiwifruit) genome highlights the challenges associated with draft genomes and gene prediction in plants.</title>
        <authorList>
            <person name="Pilkington S."/>
            <person name="Crowhurst R."/>
            <person name="Hilario E."/>
            <person name="Nardozza S."/>
            <person name="Fraser L."/>
            <person name="Peng Y."/>
            <person name="Gunaseelan K."/>
            <person name="Simpson R."/>
            <person name="Tahir J."/>
            <person name="Deroles S."/>
            <person name="Templeton K."/>
            <person name="Luo Z."/>
            <person name="Davy M."/>
            <person name="Cheng C."/>
            <person name="Mcneilage M."/>
            <person name="Scaglione D."/>
            <person name="Liu Y."/>
            <person name="Zhang Q."/>
            <person name="Datson P."/>
            <person name="De Silva N."/>
            <person name="Gardiner S."/>
            <person name="Bassett H."/>
            <person name="Chagne D."/>
            <person name="Mccallum J."/>
            <person name="Dzierzon H."/>
            <person name="Deng C."/>
            <person name="Wang Y.-Y."/>
            <person name="Barron N."/>
            <person name="Manako K."/>
            <person name="Bowen J."/>
            <person name="Foster T."/>
            <person name="Erridge Z."/>
            <person name="Tiffin H."/>
            <person name="Waite C."/>
            <person name="Davies K."/>
            <person name="Grierson E."/>
            <person name="Laing W."/>
            <person name="Kirk R."/>
            <person name="Chen X."/>
            <person name="Wood M."/>
            <person name="Montefiori M."/>
            <person name="Brummell D."/>
            <person name="Schwinn K."/>
            <person name="Catanach A."/>
            <person name="Fullerton C."/>
            <person name="Li D."/>
            <person name="Meiyalaghan S."/>
            <person name="Nieuwenhuizen N."/>
            <person name="Read N."/>
            <person name="Prakash R."/>
            <person name="Hunter D."/>
            <person name="Zhang H."/>
            <person name="Mckenzie M."/>
            <person name="Knabel M."/>
            <person name="Harris A."/>
            <person name="Allan A."/>
            <person name="Chen A."/>
            <person name="Janssen B."/>
            <person name="Plunkett B."/>
            <person name="Dwamena C."/>
            <person name="Voogd C."/>
            <person name="Leif D."/>
            <person name="Lafferty D."/>
            <person name="Souleyre E."/>
            <person name="Varkonyi-Gasic E."/>
            <person name="Gambi F."/>
            <person name="Hanley J."/>
            <person name="Yao J.-L."/>
            <person name="Cheung J."/>
            <person name="David K."/>
            <person name="Warren B."/>
            <person name="Marsh K."/>
            <person name="Snowden K."/>
            <person name="Lin-Wang K."/>
            <person name="Brian L."/>
            <person name="Martinez-Sanchez M."/>
            <person name="Wang M."/>
            <person name="Ileperuma N."/>
            <person name="Macnee N."/>
            <person name="Campin R."/>
            <person name="Mcatee P."/>
            <person name="Drummond R."/>
            <person name="Espley R."/>
            <person name="Ireland H."/>
            <person name="Wu R."/>
            <person name="Atkinson R."/>
            <person name="Karunairetnam S."/>
            <person name="Bulley S."/>
            <person name="Chunkath S."/>
            <person name="Hanley Z."/>
            <person name="Storey R."/>
            <person name="Thrimawithana A."/>
            <person name="Thomson S."/>
            <person name="David C."/>
            <person name="Testolin R."/>
        </authorList>
    </citation>
    <scope>NUCLEOTIDE SEQUENCE [LARGE SCALE GENOMIC DNA]</scope>
    <source>
        <strain evidence="9">cv. Red5</strain>
        <tissue evidence="8">Young leaf</tissue>
    </source>
</reference>
<keyword evidence="5" id="KW-0804">Transcription</keyword>
<evidence type="ECO:0000256" key="5">
    <source>
        <dbReference type="ARBA" id="ARBA00023163"/>
    </source>
</evidence>
<dbReference type="InterPro" id="IPR016177">
    <property type="entry name" value="DNA-bd_dom_sf"/>
</dbReference>
<dbReference type="SUPFAM" id="SSF54171">
    <property type="entry name" value="DNA-binding domain"/>
    <property type="match status" value="2"/>
</dbReference>
<dbReference type="PANTHER" id="PTHR31677:SF212">
    <property type="entry name" value="ETHYLENE-RESPONSIVE TRANSCRIPTION FACTOR 8"/>
    <property type="match status" value="1"/>
</dbReference>
<evidence type="ECO:0000313" key="8">
    <source>
        <dbReference type="EMBL" id="PSS05695.1"/>
    </source>
</evidence>
<evidence type="ECO:0000313" key="9">
    <source>
        <dbReference type="Proteomes" id="UP000241394"/>
    </source>
</evidence>
<keyword evidence="9" id="KW-1185">Reference proteome</keyword>
<dbReference type="GO" id="GO:0009873">
    <property type="term" value="P:ethylene-activated signaling pathway"/>
    <property type="evidence" value="ECO:0007669"/>
    <property type="project" value="UniProtKB-KW"/>
</dbReference>
<comment type="subcellular location">
    <subcellularLocation>
        <location evidence="1">Nucleus</location>
    </subcellularLocation>
</comment>
<dbReference type="PRINTS" id="PR00367">
    <property type="entry name" value="ETHRSPELEMNT"/>
</dbReference>
<dbReference type="OMA" id="QADNDGT"/>
<keyword evidence="6" id="KW-0539">Nucleus</keyword>
<comment type="caution">
    <text evidence="8">The sequence shown here is derived from an EMBL/GenBank/DDBJ whole genome shotgun (WGS) entry which is preliminary data.</text>
</comment>
<dbReference type="InterPro" id="IPR036955">
    <property type="entry name" value="AP2/ERF_dom_sf"/>
</dbReference>
<dbReference type="InParanoid" id="A0A2R6QC62"/>
<dbReference type="GO" id="GO:0003700">
    <property type="term" value="F:DNA-binding transcription factor activity"/>
    <property type="evidence" value="ECO:0007669"/>
    <property type="project" value="InterPro"/>
</dbReference>
<proteinExistence type="predicted"/>
<evidence type="ECO:0000256" key="3">
    <source>
        <dbReference type="ARBA" id="ARBA00023015"/>
    </source>
</evidence>
<evidence type="ECO:0000256" key="1">
    <source>
        <dbReference type="ARBA" id="ARBA00004123"/>
    </source>
</evidence>
<name>A0A2R6QC62_ACTCC</name>
<sequence length="148" mass="17041">METHYRGVRKRKRLGGKYCAEIRDPETRKRIWLGAFDTAEAAAKAYDAKAIEFHGPKTKTNFIYPLHNIENNYNSDIIMETHYRGVRKSKKRLVGKYGAEIRDPKTSKRVWLGAFDTAEAAAKAYDAKAIEFHGPKAKTNFIYPLRDM</sequence>
<reference evidence="9" key="2">
    <citation type="journal article" date="2018" name="BMC Genomics">
        <title>A manually annotated Actinidia chinensis var. chinensis (kiwifruit) genome highlights the challenges associated with draft genomes and gene prediction in plants.</title>
        <authorList>
            <person name="Pilkington S.M."/>
            <person name="Crowhurst R."/>
            <person name="Hilario E."/>
            <person name="Nardozza S."/>
            <person name="Fraser L."/>
            <person name="Peng Y."/>
            <person name="Gunaseelan K."/>
            <person name="Simpson R."/>
            <person name="Tahir J."/>
            <person name="Deroles S.C."/>
            <person name="Templeton K."/>
            <person name="Luo Z."/>
            <person name="Davy M."/>
            <person name="Cheng C."/>
            <person name="McNeilage M."/>
            <person name="Scaglione D."/>
            <person name="Liu Y."/>
            <person name="Zhang Q."/>
            <person name="Datson P."/>
            <person name="De Silva N."/>
            <person name="Gardiner S.E."/>
            <person name="Bassett H."/>
            <person name="Chagne D."/>
            <person name="McCallum J."/>
            <person name="Dzierzon H."/>
            <person name="Deng C."/>
            <person name="Wang Y.Y."/>
            <person name="Barron L."/>
            <person name="Manako K."/>
            <person name="Bowen J."/>
            <person name="Foster T.M."/>
            <person name="Erridge Z.A."/>
            <person name="Tiffin H."/>
            <person name="Waite C.N."/>
            <person name="Davies K.M."/>
            <person name="Grierson E.P."/>
            <person name="Laing W.A."/>
            <person name="Kirk R."/>
            <person name="Chen X."/>
            <person name="Wood M."/>
            <person name="Montefiori M."/>
            <person name="Brummell D.A."/>
            <person name="Schwinn K.E."/>
            <person name="Catanach A."/>
            <person name="Fullerton C."/>
            <person name="Li D."/>
            <person name="Meiyalaghan S."/>
            <person name="Nieuwenhuizen N."/>
            <person name="Read N."/>
            <person name="Prakash R."/>
            <person name="Hunter D."/>
            <person name="Zhang H."/>
            <person name="McKenzie M."/>
            <person name="Knabel M."/>
            <person name="Harris A."/>
            <person name="Allan A.C."/>
            <person name="Gleave A."/>
            <person name="Chen A."/>
            <person name="Janssen B.J."/>
            <person name="Plunkett B."/>
            <person name="Ampomah-Dwamena C."/>
            <person name="Voogd C."/>
            <person name="Leif D."/>
            <person name="Lafferty D."/>
            <person name="Souleyre E.J.F."/>
            <person name="Varkonyi-Gasic E."/>
            <person name="Gambi F."/>
            <person name="Hanley J."/>
            <person name="Yao J.L."/>
            <person name="Cheung J."/>
            <person name="David K.M."/>
            <person name="Warren B."/>
            <person name="Marsh K."/>
            <person name="Snowden K.C."/>
            <person name="Lin-Wang K."/>
            <person name="Brian L."/>
            <person name="Martinez-Sanchez M."/>
            <person name="Wang M."/>
            <person name="Ileperuma N."/>
            <person name="Macnee N."/>
            <person name="Campin R."/>
            <person name="McAtee P."/>
            <person name="Drummond R.S.M."/>
            <person name="Espley R.V."/>
            <person name="Ireland H.S."/>
            <person name="Wu R."/>
            <person name="Atkinson R.G."/>
            <person name="Karunairetnam S."/>
            <person name="Bulley S."/>
            <person name="Chunkath S."/>
            <person name="Hanley Z."/>
            <person name="Storey R."/>
            <person name="Thrimawithana A.H."/>
            <person name="Thomson S."/>
            <person name="David C."/>
            <person name="Testolin R."/>
            <person name="Huang H."/>
            <person name="Hellens R.P."/>
            <person name="Schaffer R.J."/>
        </authorList>
    </citation>
    <scope>NUCLEOTIDE SEQUENCE [LARGE SCALE GENOMIC DNA]</scope>
    <source>
        <strain evidence="9">cv. Red5</strain>
    </source>
</reference>
<evidence type="ECO:0000256" key="6">
    <source>
        <dbReference type="ARBA" id="ARBA00023242"/>
    </source>
</evidence>
<dbReference type="AlphaFoldDB" id="A0A2R6QC62"/>
<dbReference type="SMART" id="SM00380">
    <property type="entry name" value="AP2"/>
    <property type="match status" value="2"/>
</dbReference>
<feature type="domain" description="AP2/ERF" evidence="7">
    <location>
        <begin position="4"/>
        <end position="63"/>
    </location>
</feature>
<dbReference type="Gene3D" id="3.30.730.10">
    <property type="entry name" value="AP2/ERF domain"/>
    <property type="match status" value="2"/>
</dbReference>
<dbReference type="CDD" id="cd00018">
    <property type="entry name" value="AP2"/>
    <property type="match status" value="1"/>
</dbReference>
<dbReference type="STRING" id="1590841.A0A2R6QC62"/>